<reference evidence="4 5" key="1">
    <citation type="submission" date="2016-05" db="EMBL/GenBank/DDBJ databases">
        <title>Microbial solvent formation.</title>
        <authorList>
            <person name="Poehlein A."/>
            <person name="Montoya Solano J.D."/>
            <person name="Flitsch S."/>
            <person name="Krabben P."/>
            <person name="Duerre P."/>
            <person name="Daniel R."/>
        </authorList>
    </citation>
    <scope>NUCLEOTIDE SEQUENCE [LARGE SCALE GENOMIC DNA]</scope>
    <source>
        <strain evidence="4 5">DSM 2619</strain>
    </source>
</reference>
<dbReference type="AlphaFoldDB" id="A0A1S8TVN1"/>
<dbReference type="GO" id="GO:0003677">
    <property type="term" value="F:DNA binding"/>
    <property type="evidence" value="ECO:0007669"/>
    <property type="project" value="InterPro"/>
</dbReference>
<feature type="coiled-coil region" evidence="2">
    <location>
        <begin position="246"/>
        <end position="273"/>
    </location>
</feature>
<dbReference type="OrthoDB" id="1700487at2"/>
<dbReference type="RefSeq" id="WP_077846200.1">
    <property type="nucleotide sequence ID" value="NZ_LZZM01000053.1"/>
</dbReference>
<gene>
    <name evidence="4" type="primary">spo0C_1</name>
    <name evidence="4" type="ORF">CLPUN_09420</name>
</gene>
<dbReference type="SMART" id="SM00470">
    <property type="entry name" value="ParB"/>
    <property type="match status" value="1"/>
</dbReference>
<evidence type="ECO:0000313" key="4">
    <source>
        <dbReference type="EMBL" id="OOM81758.1"/>
    </source>
</evidence>
<keyword evidence="5" id="KW-1185">Reference proteome</keyword>
<dbReference type="InterPro" id="IPR036086">
    <property type="entry name" value="ParB/Sulfiredoxin_sf"/>
</dbReference>
<evidence type="ECO:0000256" key="1">
    <source>
        <dbReference type="ARBA" id="ARBA00006295"/>
    </source>
</evidence>
<comment type="similarity">
    <text evidence="1">Belongs to the ParB family.</text>
</comment>
<comment type="caution">
    <text evidence="4">The sequence shown here is derived from an EMBL/GenBank/DDBJ whole genome shotgun (WGS) entry which is preliminary data.</text>
</comment>
<organism evidence="4 5">
    <name type="scientific">Clostridium puniceum</name>
    <dbReference type="NCBI Taxonomy" id="29367"/>
    <lineage>
        <taxon>Bacteria</taxon>
        <taxon>Bacillati</taxon>
        <taxon>Bacillota</taxon>
        <taxon>Clostridia</taxon>
        <taxon>Eubacteriales</taxon>
        <taxon>Clostridiaceae</taxon>
        <taxon>Clostridium</taxon>
    </lineage>
</organism>
<keyword evidence="2" id="KW-0175">Coiled coil</keyword>
<dbReference type="InterPro" id="IPR050336">
    <property type="entry name" value="Chromosome_partition/occlusion"/>
</dbReference>
<evidence type="ECO:0000313" key="5">
    <source>
        <dbReference type="Proteomes" id="UP000190890"/>
    </source>
</evidence>
<dbReference type="SUPFAM" id="SSF110849">
    <property type="entry name" value="ParB/Sulfiredoxin"/>
    <property type="match status" value="1"/>
</dbReference>
<dbReference type="InterPro" id="IPR003115">
    <property type="entry name" value="ParB_N"/>
</dbReference>
<evidence type="ECO:0000259" key="3">
    <source>
        <dbReference type="SMART" id="SM00470"/>
    </source>
</evidence>
<dbReference type="Proteomes" id="UP000190890">
    <property type="component" value="Unassembled WGS sequence"/>
</dbReference>
<dbReference type="STRING" id="29367.CLPUN_09420"/>
<dbReference type="PANTHER" id="PTHR33375:SF1">
    <property type="entry name" value="CHROMOSOME-PARTITIONING PROTEIN PARB-RELATED"/>
    <property type="match status" value="1"/>
</dbReference>
<dbReference type="EMBL" id="LZZM01000053">
    <property type="protein sequence ID" value="OOM81758.1"/>
    <property type="molecule type" value="Genomic_DNA"/>
</dbReference>
<dbReference type="Gene3D" id="1.10.10.2830">
    <property type="match status" value="1"/>
</dbReference>
<name>A0A1S8TVN1_9CLOT</name>
<dbReference type="NCBIfam" id="TIGR00180">
    <property type="entry name" value="parB_part"/>
    <property type="match status" value="1"/>
</dbReference>
<sequence length="352" mass="40568">MSYIKGIADRINGVEKQGFTQELDINLLVPSQNNFYGIREIEELAESIKENGLMHNLVVRKLSNGTYEVISGERRLHATKLLGYKTLPCKVKEINDLDAEIMLIQANVAQRELLPTEKMEGIKRLKAVYEQKKANGEELPKGKLRDIIGQDMNLSGVQVGRYQKVDKDLIPDLKEKLDKEEITLTQAHTLSSLSEAEQEIIHEEIKALDPKESKEEVEILINGIKQPVESDNDKKTFAELYLPKVKKKSESELNSFESRLEELKKLMNSHEKVKLVIDDFKFSAMLNIKEFAINYRTLEFYLEGQRNVCKIIFQDSDPNQFKRVEEIHYAGGKIEPKAAFKITFDTYLWFKN</sequence>
<dbReference type="GO" id="GO:0007059">
    <property type="term" value="P:chromosome segregation"/>
    <property type="evidence" value="ECO:0007669"/>
    <property type="project" value="TreeGrafter"/>
</dbReference>
<accession>A0A1S8TVN1</accession>
<protein>
    <submittedName>
        <fullName evidence="4">Chromosome-partitioning protein Spo0J</fullName>
    </submittedName>
</protein>
<dbReference type="Pfam" id="PF02195">
    <property type="entry name" value="ParB_N"/>
    <property type="match status" value="1"/>
</dbReference>
<dbReference type="PANTHER" id="PTHR33375">
    <property type="entry name" value="CHROMOSOME-PARTITIONING PROTEIN PARB-RELATED"/>
    <property type="match status" value="1"/>
</dbReference>
<proteinExistence type="inferred from homology"/>
<dbReference type="InterPro" id="IPR004437">
    <property type="entry name" value="ParB/RepB/Spo0J"/>
</dbReference>
<evidence type="ECO:0000256" key="2">
    <source>
        <dbReference type="SAM" id="Coils"/>
    </source>
</evidence>
<dbReference type="GO" id="GO:0005694">
    <property type="term" value="C:chromosome"/>
    <property type="evidence" value="ECO:0007669"/>
    <property type="project" value="TreeGrafter"/>
</dbReference>
<feature type="domain" description="ParB-like N-terminal" evidence="3">
    <location>
        <begin position="21"/>
        <end position="108"/>
    </location>
</feature>
<dbReference type="Gene3D" id="3.90.1530.30">
    <property type="match status" value="1"/>
</dbReference>